<name>A0A8X6NZR2_NEPPI</name>
<reference evidence="1" key="1">
    <citation type="submission" date="2020-08" db="EMBL/GenBank/DDBJ databases">
        <title>Multicomponent nature underlies the extraordinary mechanical properties of spider dragline silk.</title>
        <authorList>
            <person name="Kono N."/>
            <person name="Nakamura H."/>
            <person name="Mori M."/>
            <person name="Yoshida Y."/>
            <person name="Ohtoshi R."/>
            <person name="Malay A.D."/>
            <person name="Moran D.A.P."/>
            <person name="Tomita M."/>
            <person name="Numata K."/>
            <person name="Arakawa K."/>
        </authorList>
    </citation>
    <scope>NUCLEOTIDE SEQUENCE</scope>
</reference>
<comment type="caution">
    <text evidence="1">The sequence shown here is derived from an EMBL/GenBank/DDBJ whole genome shotgun (WGS) entry which is preliminary data.</text>
</comment>
<keyword evidence="2" id="KW-1185">Reference proteome</keyword>
<evidence type="ECO:0000313" key="1">
    <source>
        <dbReference type="EMBL" id="GFT43746.1"/>
    </source>
</evidence>
<dbReference type="Proteomes" id="UP000887013">
    <property type="component" value="Unassembled WGS sequence"/>
</dbReference>
<dbReference type="EMBL" id="BMAW01110564">
    <property type="protein sequence ID" value="GFT43746.1"/>
    <property type="molecule type" value="Genomic_DNA"/>
</dbReference>
<sequence>MSHALPSQQNKRLVSIFIESLHCAIKTRIFCWIVLFPRGRLRVTSRGSRIPAHEKNAKLWTENLHHNKPKQSLQTKTQLAILLIRESILLLNLLRLRAFIIATGTVKLLGNHDITFKGAIGENVYPCVVATEQITLPLQPPLSRNWTSQCCPTHRTRFI</sequence>
<protein>
    <submittedName>
        <fullName evidence="1">Uncharacterized protein</fullName>
    </submittedName>
</protein>
<organism evidence="1 2">
    <name type="scientific">Nephila pilipes</name>
    <name type="common">Giant wood spider</name>
    <name type="synonym">Nephila maculata</name>
    <dbReference type="NCBI Taxonomy" id="299642"/>
    <lineage>
        <taxon>Eukaryota</taxon>
        <taxon>Metazoa</taxon>
        <taxon>Ecdysozoa</taxon>
        <taxon>Arthropoda</taxon>
        <taxon>Chelicerata</taxon>
        <taxon>Arachnida</taxon>
        <taxon>Araneae</taxon>
        <taxon>Araneomorphae</taxon>
        <taxon>Entelegynae</taxon>
        <taxon>Araneoidea</taxon>
        <taxon>Nephilidae</taxon>
        <taxon>Nephila</taxon>
    </lineage>
</organism>
<dbReference type="AlphaFoldDB" id="A0A8X6NZR2"/>
<accession>A0A8X6NZR2</accession>
<proteinExistence type="predicted"/>
<gene>
    <name evidence="1" type="ORF">NPIL_495651</name>
</gene>
<evidence type="ECO:0000313" key="2">
    <source>
        <dbReference type="Proteomes" id="UP000887013"/>
    </source>
</evidence>